<feature type="region of interest" description="Disordered" evidence="5">
    <location>
        <begin position="1"/>
        <end position="22"/>
    </location>
</feature>
<keyword evidence="4" id="KW-0067">ATP-binding</keyword>
<comment type="caution">
    <text evidence="7">The sequence shown here is derived from an EMBL/GenBank/DDBJ whole genome shotgun (WGS) entry which is preliminary data.</text>
</comment>
<protein>
    <submittedName>
        <fullName evidence="7">Putative ubiquitin-conjugating enzyme E2 R1-like</fullName>
    </submittedName>
</protein>
<dbReference type="PROSITE" id="PS00183">
    <property type="entry name" value="UBC_1"/>
    <property type="match status" value="1"/>
</dbReference>
<keyword evidence="1" id="KW-0808">Transferase</keyword>
<dbReference type="InterPro" id="IPR023313">
    <property type="entry name" value="UBQ-conjugating_AS"/>
</dbReference>
<dbReference type="AlphaFoldDB" id="A0A2G8JZJ1"/>
<dbReference type="SUPFAM" id="SSF54495">
    <property type="entry name" value="UBC-like"/>
    <property type="match status" value="1"/>
</dbReference>
<feature type="domain" description="UBC core" evidence="6">
    <location>
        <begin position="1"/>
        <end position="93"/>
    </location>
</feature>
<organism evidence="7 8">
    <name type="scientific">Stichopus japonicus</name>
    <name type="common">Sea cucumber</name>
    <dbReference type="NCBI Taxonomy" id="307972"/>
    <lineage>
        <taxon>Eukaryota</taxon>
        <taxon>Metazoa</taxon>
        <taxon>Echinodermata</taxon>
        <taxon>Eleutherozoa</taxon>
        <taxon>Echinozoa</taxon>
        <taxon>Holothuroidea</taxon>
        <taxon>Aspidochirotacea</taxon>
        <taxon>Aspidochirotida</taxon>
        <taxon>Stichopodidae</taxon>
        <taxon>Apostichopus</taxon>
    </lineage>
</organism>
<evidence type="ECO:0000256" key="2">
    <source>
        <dbReference type="ARBA" id="ARBA00022786"/>
    </source>
</evidence>
<evidence type="ECO:0000313" key="7">
    <source>
        <dbReference type="EMBL" id="PIK41144.1"/>
    </source>
</evidence>
<dbReference type="Proteomes" id="UP000230750">
    <property type="component" value="Unassembled WGS sequence"/>
</dbReference>
<evidence type="ECO:0000256" key="5">
    <source>
        <dbReference type="SAM" id="MobiDB-lite"/>
    </source>
</evidence>
<dbReference type="Gene3D" id="3.10.110.10">
    <property type="entry name" value="Ubiquitin Conjugating Enzyme"/>
    <property type="match status" value="1"/>
</dbReference>
<dbReference type="PANTHER" id="PTHR24067">
    <property type="entry name" value="UBIQUITIN-CONJUGATING ENZYME E2"/>
    <property type="match status" value="1"/>
</dbReference>
<accession>A0A2G8JZJ1</accession>
<keyword evidence="4" id="KW-0547">Nucleotide-binding</keyword>
<comment type="similarity">
    <text evidence="4">Belongs to the ubiquitin-conjugating enzyme family.</text>
</comment>
<proteinExistence type="inferred from homology"/>
<evidence type="ECO:0000256" key="3">
    <source>
        <dbReference type="PROSITE-ProRule" id="PRU10133"/>
    </source>
</evidence>
<dbReference type="InterPro" id="IPR016135">
    <property type="entry name" value="UBQ-conjugating_enzyme/RWD"/>
</dbReference>
<reference evidence="7 8" key="1">
    <citation type="journal article" date="2017" name="PLoS Biol.">
        <title>The sea cucumber genome provides insights into morphological evolution and visceral regeneration.</title>
        <authorList>
            <person name="Zhang X."/>
            <person name="Sun L."/>
            <person name="Yuan J."/>
            <person name="Sun Y."/>
            <person name="Gao Y."/>
            <person name="Zhang L."/>
            <person name="Li S."/>
            <person name="Dai H."/>
            <person name="Hamel J.F."/>
            <person name="Liu C."/>
            <person name="Yu Y."/>
            <person name="Liu S."/>
            <person name="Lin W."/>
            <person name="Guo K."/>
            <person name="Jin S."/>
            <person name="Xu P."/>
            <person name="Storey K.B."/>
            <person name="Huan P."/>
            <person name="Zhang T."/>
            <person name="Zhou Y."/>
            <person name="Zhang J."/>
            <person name="Lin C."/>
            <person name="Li X."/>
            <person name="Xing L."/>
            <person name="Huo D."/>
            <person name="Sun M."/>
            <person name="Wang L."/>
            <person name="Mercier A."/>
            <person name="Li F."/>
            <person name="Yang H."/>
            <person name="Xiang J."/>
        </authorList>
    </citation>
    <scope>NUCLEOTIDE SEQUENCE [LARGE SCALE GENOMIC DNA]</scope>
    <source>
        <strain evidence="7">Shaxun</strain>
        <tissue evidence="7">Muscle</tissue>
    </source>
</reference>
<dbReference type="GO" id="GO:0005524">
    <property type="term" value="F:ATP binding"/>
    <property type="evidence" value="ECO:0007669"/>
    <property type="project" value="UniProtKB-UniRule"/>
</dbReference>
<dbReference type="Pfam" id="PF00179">
    <property type="entry name" value="UQ_con"/>
    <property type="match status" value="1"/>
</dbReference>
<feature type="active site" description="Glycyl thioester intermediate" evidence="3">
    <location>
        <position position="63"/>
    </location>
</feature>
<feature type="compositionally biased region" description="Polar residues" evidence="5">
    <location>
        <begin position="84"/>
        <end position="93"/>
    </location>
</feature>
<dbReference type="OrthoDB" id="19692at2759"/>
<dbReference type="EMBL" id="MRZV01001048">
    <property type="protein sequence ID" value="PIK41144.1"/>
    <property type="molecule type" value="Genomic_DNA"/>
</dbReference>
<keyword evidence="8" id="KW-1185">Reference proteome</keyword>
<evidence type="ECO:0000256" key="4">
    <source>
        <dbReference type="RuleBase" id="RU362109"/>
    </source>
</evidence>
<dbReference type="STRING" id="307972.A0A2G8JZJ1"/>
<feature type="region of interest" description="Disordered" evidence="5">
    <location>
        <begin position="71"/>
        <end position="93"/>
    </location>
</feature>
<dbReference type="PROSITE" id="PS50127">
    <property type="entry name" value="UBC_2"/>
    <property type="match status" value="1"/>
</dbReference>
<keyword evidence="2 4" id="KW-0833">Ubl conjugation pathway</keyword>
<dbReference type="InterPro" id="IPR000608">
    <property type="entry name" value="UBC"/>
</dbReference>
<evidence type="ECO:0000259" key="6">
    <source>
        <dbReference type="PROSITE" id="PS50127"/>
    </source>
</evidence>
<gene>
    <name evidence="7" type="ORF">BSL78_22008</name>
</gene>
<dbReference type="GO" id="GO:0016740">
    <property type="term" value="F:transferase activity"/>
    <property type="evidence" value="ECO:0007669"/>
    <property type="project" value="UniProtKB-KW"/>
</dbReference>
<dbReference type="InterPro" id="IPR050113">
    <property type="entry name" value="Ub_conjugating_enzyme"/>
</dbReference>
<evidence type="ECO:0000313" key="8">
    <source>
        <dbReference type="Proteomes" id="UP000230750"/>
    </source>
</evidence>
<name>A0A2G8JZJ1_STIJA</name>
<evidence type="ECO:0000256" key="1">
    <source>
        <dbReference type="ARBA" id="ARBA00022679"/>
    </source>
</evidence>
<sequence length="93" mass="10456">MRDPAGTRSHPSGLPPSGSATRCIGWGRQAEMKFPHDYPYSPPSFRFLTKMWHPNIYDSGDVCISILHPPVDDPRSGELASERWNPTQSVRYG</sequence>